<name>A0AAV6TXK9_9ARAC</name>
<evidence type="ECO:0000313" key="2">
    <source>
        <dbReference type="Proteomes" id="UP000827092"/>
    </source>
</evidence>
<evidence type="ECO:0000313" key="1">
    <source>
        <dbReference type="EMBL" id="KAG8176451.1"/>
    </source>
</evidence>
<comment type="caution">
    <text evidence="1">The sequence shown here is derived from an EMBL/GenBank/DDBJ whole genome shotgun (WGS) entry which is preliminary data.</text>
</comment>
<proteinExistence type="predicted"/>
<protein>
    <submittedName>
        <fullName evidence="1">Uncharacterized protein</fullName>
    </submittedName>
</protein>
<accession>A0AAV6TXK9</accession>
<keyword evidence="2" id="KW-1185">Reference proteome</keyword>
<dbReference type="Proteomes" id="UP000827092">
    <property type="component" value="Unassembled WGS sequence"/>
</dbReference>
<gene>
    <name evidence="1" type="ORF">JTE90_023098</name>
</gene>
<dbReference type="AlphaFoldDB" id="A0AAV6TXK9"/>
<dbReference type="EMBL" id="JAFNEN010000879">
    <property type="protein sequence ID" value="KAG8176451.1"/>
    <property type="molecule type" value="Genomic_DNA"/>
</dbReference>
<reference evidence="1 2" key="1">
    <citation type="journal article" date="2022" name="Nat. Ecol. Evol.">
        <title>A masculinizing supergene underlies an exaggerated male reproductive morph in a spider.</title>
        <authorList>
            <person name="Hendrickx F."/>
            <person name="De Corte Z."/>
            <person name="Sonet G."/>
            <person name="Van Belleghem S.M."/>
            <person name="Kostlbacher S."/>
            <person name="Vangestel C."/>
        </authorList>
    </citation>
    <scope>NUCLEOTIDE SEQUENCE [LARGE SCALE GENOMIC DNA]</scope>
    <source>
        <strain evidence="1">W744_W776</strain>
    </source>
</reference>
<sequence>MGPTLRALLHRRRGVPLGNKQRAHNAFISTSQKSDKFVFQADNASKNDEWLSFGEQFLQAKKSSYKILMTTLSGSTAEFTIPELCYNRIEFRPPQSECIKQHSSQVNCSKVLAPITKPPP</sequence>
<organism evidence="1 2">
    <name type="scientific">Oedothorax gibbosus</name>
    <dbReference type="NCBI Taxonomy" id="931172"/>
    <lineage>
        <taxon>Eukaryota</taxon>
        <taxon>Metazoa</taxon>
        <taxon>Ecdysozoa</taxon>
        <taxon>Arthropoda</taxon>
        <taxon>Chelicerata</taxon>
        <taxon>Arachnida</taxon>
        <taxon>Araneae</taxon>
        <taxon>Araneomorphae</taxon>
        <taxon>Entelegynae</taxon>
        <taxon>Araneoidea</taxon>
        <taxon>Linyphiidae</taxon>
        <taxon>Erigoninae</taxon>
        <taxon>Oedothorax</taxon>
    </lineage>
</organism>